<evidence type="ECO:0000256" key="4">
    <source>
        <dbReference type="RuleBase" id="RU000524"/>
    </source>
</evidence>
<gene>
    <name evidence="6" type="ORF">SAMN05216200_11428</name>
</gene>
<dbReference type="GO" id="GO:0006310">
    <property type="term" value="P:DNA recombination"/>
    <property type="evidence" value="ECO:0007669"/>
    <property type="project" value="UniProtKB-UniRule"/>
</dbReference>
<dbReference type="PANTHER" id="PTHR10302">
    <property type="entry name" value="SINGLE-STRANDED DNA-BINDING PROTEIN"/>
    <property type="match status" value="1"/>
</dbReference>
<dbReference type="NCBIfam" id="TIGR00621">
    <property type="entry name" value="ssb"/>
    <property type="match status" value="1"/>
</dbReference>
<name>A0A1M7U1R2_9RHOB</name>
<dbReference type="InterPro" id="IPR012340">
    <property type="entry name" value="NA-bd_OB-fold"/>
</dbReference>
<sequence>MLNRVELIGHLGADPELRTFQDGGRVANLSLATTEKWRNRQTGDVSERTEWHRITVRGDGLVGVVERFTRKGSRIYVAGKLQTRKWTDQQGAERYTTEVILAGFDSKLVLLDRAGHAAGQHGAAPAAGAGDAPVAGGRQGGASDIDDDIPF</sequence>
<keyword evidence="3" id="KW-0235">DNA replication</keyword>
<dbReference type="GO" id="GO:0003697">
    <property type="term" value="F:single-stranded DNA binding"/>
    <property type="evidence" value="ECO:0007669"/>
    <property type="project" value="UniProtKB-UniRule"/>
</dbReference>
<evidence type="ECO:0000256" key="5">
    <source>
        <dbReference type="SAM" id="MobiDB-lite"/>
    </source>
</evidence>
<dbReference type="GO" id="GO:0009295">
    <property type="term" value="C:nucleoid"/>
    <property type="evidence" value="ECO:0007669"/>
    <property type="project" value="TreeGrafter"/>
</dbReference>
<comment type="subunit">
    <text evidence="3">Homotetramer.</text>
</comment>
<dbReference type="HAMAP" id="MF_00984">
    <property type="entry name" value="SSB"/>
    <property type="match status" value="1"/>
</dbReference>
<dbReference type="SUPFAM" id="SSF50249">
    <property type="entry name" value="Nucleic acid-binding proteins"/>
    <property type="match status" value="1"/>
</dbReference>
<dbReference type="CDD" id="cd04496">
    <property type="entry name" value="SSB_OBF"/>
    <property type="match status" value="1"/>
</dbReference>
<dbReference type="GO" id="GO:0006281">
    <property type="term" value="P:DNA repair"/>
    <property type="evidence" value="ECO:0007669"/>
    <property type="project" value="UniProtKB-UniRule"/>
</dbReference>
<proteinExistence type="inferred from homology"/>
<dbReference type="GO" id="GO:0006260">
    <property type="term" value="P:DNA replication"/>
    <property type="evidence" value="ECO:0007669"/>
    <property type="project" value="UniProtKB-UniRule"/>
</dbReference>
<feature type="region of interest" description="Disordered" evidence="5">
    <location>
        <begin position="120"/>
        <end position="151"/>
    </location>
</feature>
<keyword evidence="7" id="KW-1185">Reference proteome</keyword>
<feature type="short sequence motif" description="Important for interaction with partner proteins" evidence="3">
    <location>
        <begin position="146"/>
        <end position="151"/>
    </location>
</feature>
<reference evidence="6 7" key="1">
    <citation type="submission" date="2016-12" db="EMBL/GenBank/DDBJ databases">
        <authorList>
            <person name="Song W.-J."/>
            <person name="Kurnit D.M."/>
        </authorList>
    </citation>
    <scope>NUCLEOTIDE SEQUENCE [LARGE SCALE GENOMIC DNA]</scope>
    <source>
        <strain evidence="6 7">CGMCC 1.10808</strain>
    </source>
</reference>
<dbReference type="InterPro" id="IPR000424">
    <property type="entry name" value="Primosome_PriB/ssb"/>
</dbReference>
<evidence type="ECO:0000313" key="6">
    <source>
        <dbReference type="EMBL" id="SHN76971.1"/>
    </source>
</evidence>
<comment type="caution">
    <text evidence="3">Lacks conserved residue(s) required for the propagation of feature annotation.</text>
</comment>
<dbReference type="PROSITE" id="PS50935">
    <property type="entry name" value="SSB"/>
    <property type="match status" value="1"/>
</dbReference>
<dbReference type="STRING" id="1189325.SAMN04488119_101394"/>
<dbReference type="InterPro" id="IPR011344">
    <property type="entry name" value="ssDNA-bd"/>
</dbReference>
<keyword evidence="2 3" id="KW-0233">DNA recombination</keyword>
<comment type="function">
    <text evidence="3">Plays an important role in DNA replication, recombination and repair. Binds to ssDNA and to an array of partner proteins to recruit them to their sites of action during DNA metabolism.</text>
</comment>
<feature type="compositionally biased region" description="Low complexity" evidence="5">
    <location>
        <begin position="120"/>
        <end position="136"/>
    </location>
</feature>
<evidence type="ECO:0000256" key="2">
    <source>
        <dbReference type="ARBA" id="ARBA00023172"/>
    </source>
</evidence>
<dbReference type="Proteomes" id="UP000184066">
    <property type="component" value="Unassembled WGS sequence"/>
</dbReference>
<dbReference type="EMBL" id="FRDL01000014">
    <property type="protein sequence ID" value="SHN76971.1"/>
    <property type="molecule type" value="Genomic_DNA"/>
</dbReference>
<dbReference type="Gene3D" id="2.40.50.140">
    <property type="entry name" value="Nucleic acid-binding proteins"/>
    <property type="match status" value="1"/>
</dbReference>
<dbReference type="OrthoDB" id="9809878at2"/>
<evidence type="ECO:0000256" key="1">
    <source>
        <dbReference type="ARBA" id="ARBA00023125"/>
    </source>
</evidence>
<dbReference type="RefSeq" id="WP_072748438.1">
    <property type="nucleotide sequence ID" value="NZ_FOHL01000001.1"/>
</dbReference>
<keyword evidence="1 3" id="KW-0238">DNA-binding</keyword>
<evidence type="ECO:0000256" key="3">
    <source>
        <dbReference type="HAMAP-Rule" id="MF_00984"/>
    </source>
</evidence>
<dbReference type="PANTHER" id="PTHR10302:SF0">
    <property type="entry name" value="SINGLE-STRANDED DNA-BINDING PROTEIN, MITOCHONDRIAL"/>
    <property type="match status" value="1"/>
</dbReference>
<dbReference type="AlphaFoldDB" id="A0A1M7U1R2"/>
<keyword evidence="3" id="KW-0227">DNA damage</keyword>
<accession>A0A1M7U1R2</accession>
<dbReference type="Pfam" id="PF00436">
    <property type="entry name" value="SSB"/>
    <property type="match status" value="1"/>
</dbReference>
<keyword evidence="3" id="KW-0234">DNA repair</keyword>
<organism evidence="6 7">
    <name type="scientific">Oceanicella actignis</name>
    <dbReference type="NCBI Taxonomy" id="1189325"/>
    <lineage>
        <taxon>Bacteria</taxon>
        <taxon>Pseudomonadati</taxon>
        <taxon>Pseudomonadota</taxon>
        <taxon>Alphaproteobacteria</taxon>
        <taxon>Rhodobacterales</taxon>
        <taxon>Paracoccaceae</taxon>
        <taxon>Oceanicella</taxon>
    </lineage>
</organism>
<evidence type="ECO:0000313" key="7">
    <source>
        <dbReference type="Proteomes" id="UP000184066"/>
    </source>
</evidence>
<protein>
    <recommendedName>
        <fullName evidence="3 4">Single-stranded DNA-binding protein</fullName>
        <shortName evidence="3">SSB</shortName>
    </recommendedName>
</protein>